<name>A0A154W8P6_9PROT</name>
<dbReference type="Gene3D" id="3.40.710.10">
    <property type="entry name" value="DD-peptidase/beta-lactamase superfamily"/>
    <property type="match status" value="1"/>
</dbReference>
<keyword evidence="7 16" id="KW-0732">Signal</keyword>
<accession>A0A154W8P6</accession>
<feature type="domain" description="Peptidase S11 D-Ala-D-Ala carboxypeptidase A C-terminal" evidence="17">
    <location>
        <begin position="278"/>
        <end position="368"/>
    </location>
</feature>
<evidence type="ECO:0000256" key="10">
    <source>
        <dbReference type="ARBA" id="ARBA00022984"/>
    </source>
</evidence>
<evidence type="ECO:0000256" key="7">
    <source>
        <dbReference type="ARBA" id="ARBA00022729"/>
    </source>
</evidence>
<dbReference type="Gene3D" id="2.60.410.10">
    <property type="entry name" value="D-Ala-D-Ala carboxypeptidase, C-terminal domain"/>
    <property type="match status" value="1"/>
</dbReference>
<dbReference type="InterPro" id="IPR018044">
    <property type="entry name" value="Peptidase_S11"/>
</dbReference>
<evidence type="ECO:0000256" key="1">
    <source>
        <dbReference type="ARBA" id="ARBA00003217"/>
    </source>
</evidence>
<feature type="active site" description="Acyl-ester intermediate" evidence="13">
    <location>
        <position position="66"/>
    </location>
</feature>
<evidence type="ECO:0000256" key="8">
    <source>
        <dbReference type="ARBA" id="ARBA00022801"/>
    </source>
</evidence>
<evidence type="ECO:0000256" key="14">
    <source>
        <dbReference type="PIRSR" id="PIRSR618044-2"/>
    </source>
</evidence>
<evidence type="ECO:0000256" key="15">
    <source>
        <dbReference type="RuleBase" id="RU004016"/>
    </source>
</evidence>
<dbReference type="SUPFAM" id="SSF69189">
    <property type="entry name" value="Penicillin-binding protein associated domain"/>
    <property type="match status" value="1"/>
</dbReference>
<dbReference type="InterPro" id="IPR037167">
    <property type="entry name" value="Peptidase_S11_C_sf"/>
</dbReference>
<evidence type="ECO:0000256" key="3">
    <source>
        <dbReference type="ARBA" id="ARBA00007164"/>
    </source>
</evidence>
<evidence type="ECO:0000313" key="19">
    <source>
        <dbReference type="Proteomes" id="UP000076400"/>
    </source>
</evidence>
<evidence type="ECO:0000256" key="16">
    <source>
        <dbReference type="SAM" id="SignalP"/>
    </source>
</evidence>
<keyword evidence="5 18" id="KW-0121">Carboxypeptidase</keyword>
<comment type="catalytic activity">
    <reaction evidence="12">
        <text>Preferential cleavage: (Ac)2-L-Lys-D-Ala-|-D-Ala. Also transpeptidation of peptidyl-alanyl moieties that are N-acyl substituents of D-alanine.</text>
        <dbReference type="EC" id="3.4.16.4"/>
    </reaction>
</comment>
<proteinExistence type="inferred from homology"/>
<feature type="active site" description="Proton acceptor" evidence="13">
    <location>
        <position position="69"/>
    </location>
</feature>
<evidence type="ECO:0000256" key="5">
    <source>
        <dbReference type="ARBA" id="ARBA00022645"/>
    </source>
</evidence>
<keyword evidence="8" id="KW-0378">Hydrolase</keyword>
<dbReference type="InterPro" id="IPR001967">
    <property type="entry name" value="Peptidase_S11_N"/>
</dbReference>
<comment type="similarity">
    <text evidence="3 15">Belongs to the peptidase S11 family.</text>
</comment>
<keyword evidence="10" id="KW-0573">Peptidoglycan synthesis</keyword>
<evidence type="ECO:0000256" key="6">
    <source>
        <dbReference type="ARBA" id="ARBA00022670"/>
    </source>
</evidence>
<dbReference type="EC" id="3.4.16.4" evidence="4"/>
<dbReference type="AlphaFoldDB" id="A0A154W8P6"/>
<dbReference type="Proteomes" id="UP000076400">
    <property type="component" value="Unassembled WGS sequence"/>
</dbReference>
<evidence type="ECO:0000259" key="17">
    <source>
        <dbReference type="SMART" id="SM00936"/>
    </source>
</evidence>
<dbReference type="EMBL" id="LPXN01000094">
    <property type="protein sequence ID" value="KZD09881.1"/>
    <property type="molecule type" value="Genomic_DNA"/>
</dbReference>
<evidence type="ECO:0000313" key="18">
    <source>
        <dbReference type="EMBL" id="KZD09881.1"/>
    </source>
</evidence>
<sequence length="387" mass="42336">MVRAFRPVRVKAAVRAAGLALGLALVALPVAAQNIETAGKQAIIMDFDTGTVLLEKNADELMPPASMSKLMTAYAVFKRLEEGKLQLTDELPVSEEAWRKGGSKMFVELNSRVKVEDLLRGVIIQSGNDACIVLAEGLAGSEEAFADRITELAREIGLERSVFRNATGWPDPEHLMTARELALLARRLILDFPQHYHYYAEKEFTYNGIKQGNRNPLLYSMPGADGLKTGHTEASGYGLTASVKRGDRRLILVVNGLPSMNSRAQETARLMDWAFREFDNYKLFSAGETVEQAEVWHGEQPRVPLVATKEIKATLARTARKDMVVSVTYDGPIATPVKKGDPIAMLRVTAPGGVSSEFPLVAGADVEKLGVFGRMMATARSLVFGQN</sequence>
<dbReference type="UniPathway" id="UPA00219"/>
<feature type="signal peptide" evidence="16">
    <location>
        <begin position="1"/>
        <end position="32"/>
    </location>
</feature>
<dbReference type="OrthoDB" id="9795979at2"/>
<evidence type="ECO:0000256" key="9">
    <source>
        <dbReference type="ARBA" id="ARBA00022960"/>
    </source>
</evidence>
<dbReference type="PANTHER" id="PTHR21581:SF6">
    <property type="entry name" value="TRAFFICKING PROTEIN PARTICLE COMPLEX SUBUNIT 12"/>
    <property type="match status" value="1"/>
</dbReference>
<comment type="caution">
    <text evidence="18">The sequence shown here is derived from an EMBL/GenBank/DDBJ whole genome shotgun (WGS) entry which is preliminary data.</text>
</comment>
<dbReference type="GO" id="GO:0006508">
    <property type="term" value="P:proteolysis"/>
    <property type="evidence" value="ECO:0007669"/>
    <property type="project" value="UniProtKB-KW"/>
</dbReference>
<keyword evidence="11" id="KW-0961">Cell wall biogenesis/degradation</keyword>
<comment type="pathway">
    <text evidence="2">Cell wall biogenesis; peptidoglycan biosynthesis.</text>
</comment>
<organism evidence="18 19">
    <name type="scientific">Oceanibaculum pacificum</name>
    <dbReference type="NCBI Taxonomy" id="580166"/>
    <lineage>
        <taxon>Bacteria</taxon>
        <taxon>Pseudomonadati</taxon>
        <taxon>Pseudomonadota</taxon>
        <taxon>Alphaproteobacteria</taxon>
        <taxon>Rhodospirillales</taxon>
        <taxon>Oceanibaculaceae</taxon>
        <taxon>Oceanibaculum</taxon>
    </lineage>
</organism>
<gene>
    <name evidence="18" type="ORF">AUP43_00975</name>
</gene>
<dbReference type="GO" id="GO:0009002">
    <property type="term" value="F:serine-type D-Ala-D-Ala carboxypeptidase activity"/>
    <property type="evidence" value="ECO:0007669"/>
    <property type="project" value="UniProtKB-EC"/>
</dbReference>
<keyword evidence="9" id="KW-0133">Cell shape</keyword>
<dbReference type="InterPro" id="IPR012907">
    <property type="entry name" value="Peptidase_S11_C"/>
</dbReference>
<dbReference type="STRING" id="580166.AUP43_00975"/>
<dbReference type="GO" id="GO:0008360">
    <property type="term" value="P:regulation of cell shape"/>
    <property type="evidence" value="ECO:0007669"/>
    <property type="project" value="UniProtKB-KW"/>
</dbReference>
<dbReference type="PANTHER" id="PTHR21581">
    <property type="entry name" value="D-ALANYL-D-ALANINE CARBOXYPEPTIDASE"/>
    <property type="match status" value="1"/>
</dbReference>
<evidence type="ECO:0000256" key="4">
    <source>
        <dbReference type="ARBA" id="ARBA00012448"/>
    </source>
</evidence>
<feature type="chain" id="PRO_5007602299" description="serine-type D-Ala-D-Ala carboxypeptidase" evidence="16">
    <location>
        <begin position="33"/>
        <end position="387"/>
    </location>
</feature>
<dbReference type="InterPro" id="IPR015956">
    <property type="entry name" value="Peniciliin-bd_prot_C_sf"/>
</dbReference>
<feature type="binding site" evidence="14">
    <location>
        <position position="228"/>
    </location>
    <ligand>
        <name>substrate</name>
    </ligand>
</feature>
<keyword evidence="6" id="KW-0645">Protease</keyword>
<evidence type="ECO:0000256" key="2">
    <source>
        <dbReference type="ARBA" id="ARBA00004752"/>
    </source>
</evidence>
<dbReference type="GO" id="GO:0009252">
    <property type="term" value="P:peptidoglycan biosynthetic process"/>
    <property type="evidence" value="ECO:0007669"/>
    <property type="project" value="UniProtKB-UniPathway"/>
</dbReference>
<evidence type="ECO:0000256" key="12">
    <source>
        <dbReference type="ARBA" id="ARBA00034000"/>
    </source>
</evidence>
<reference evidence="18 19" key="1">
    <citation type="submission" date="2015-12" db="EMBL/GenBank/DDBJ databases">
        <title>Genome sequence of Oceanibaculum pacificum MCCC 1A02656.</title>
        <authorList>
            <person name="Lu L."/>
            <person name="Lai Q."/>
            <person name="Shao Z."/>
            <person name="Qian P."/>
        </authorList>
    </citation>
    <scope>NUCLEOTIDE SEQUENCE [LARGE SCALE GENOMIC DNA]</scope>
    <source>
        <strain evidence="18 19">MCCC 1A02656</strain>
    </source>
</reference>
<evidence type="ECO:0000256" key="11">
    <source>
        <dbReference type="ARBA" id="ARBA00023316"/>
    </source>
</evidence>
<dbReference type="SMART" id="SM00936">
    <property type="entry name" value="PBP5_C"/>
    <property type="match status" value="1"/>
</dbReference>
<dbReference type="Pfam" id="PF07943">
    <property type="entry name" value="PBP5_C"/>
    <property type="match status" value="1"/>
</dbReference>
<dbReference type="Pfam" id="PF00768">
    <property type="entry name" value="Peptidase_S11"/>
    <property type="match status" value="1"/>
</dbReference>
<protein>
    <recommendedName>
        <fullName evidence="4">serine-type D-Ala-D-Ala carboxypeptidase</fullName>
        <ecNumber evidence="4">3.4.16.4</ecNumber>
    </recommendedName>
</protein>
<keyword evidence="19" id="KW-1185">Reference proteome</keyword>
<feature type="active site" evidence="13">
    <location>
        <position position="126"/>
    </location>
</feature>
<dbReference type="SUPFAM" id="SSF56601">
    <property type="entry name" value="beta-lactamase/transpeptidase-like"/>
    <property type="match status" value="1"/>
</dbReference>
<comment type="function">
    <text evidence="1">Removes C-terminal D-alanyl residues from sugar-peptide cell wall precursors.</text>
</comment>
<dbReference type="PRINTS" id="PR00725">
    <property type="entry name" value="DADACBPTASE1"/>
</dbReference>
<evidence type="ECO:0000256" key="13">
    <source>
        <dbReference type="PIRSR" id="PIRSR618044-1"/>
    </source>
</evidence>
<dbReference type="GO" id="GO:0071555">
    <property type="term" value="P:cell wall organization"/>
    <property type="evidence" value="ECO:0007669"/>
    <property type="project" value="UniProtKB-KW"/>
</dbReference>
<dbReference type="InterPro" id="IPR012338">
    <property type="entry name" value="Beta-lactam/transpept-like"/>
</dbReference>